<dbReference type="Pfam" id="PF20684">
    <property type="entry name" value="Fung_rhodopsin"/>
    <property type="match status" value="1"/>
</dbReference>
<dbReference type="InterPro" id="IPR049326">
    <property type="entry name" value="Rhodopsin_dom_fungi"/>
</dbReference>
<sequence length="349" mass="39286">MATYEQIDHIAIVASAVTWPFTGISTVLFFMRMFAQLRHTTQKSYWEDLMLTLSWSFAIAQAAIFQVALNAARDLDENNLPVTVPKAAFWAILTNNWSFLSIELPKVCVAILLVRLFRPAPWLRIIIWGLCVIINVLAVGGFIITWVMCNPVAGQWDPYRYPTAKCWPRSIQITYACVSCGVSSFINIAFSIYPAIVVWKLQMPRWKKISTIGLMSLGLVAFAFSVVKLYHMTFLLAGPGPLDLIYLCAQLGIWNRIENDFVLMVGLLPFIPSFFKACTNLTTRSSSSDSRFKGNEYYSINSNKQRKGPDDQLEVEMISLEQQLKEDASSSLSFDRNNGGKLAKPASFS</sequence>
<protein>
    <recommendedName>
        <fullName evidence="8">Rhodopsin domain-containing protein</fullName>
    </recommendedName>
</protein>
<proteinExistence type="inferred from homology"/>
<keyword evidence="10" id="KW-1185">Reference proteome</keyword>
<feature type="transmembrane region" description="Helical" evidence="7">
    <location>
        <begin position="173"/>
        <end position="199"/>
    </location>
</feature>
<name>A0A1V6RWX8_9EURO</name>
<dbReference type="GO" id="GO:0016020">
    <property type="term" value="C:membrane"/>
    <property type="evidence" value="ECO:0007669"/>
    <property type="project" value="UniProtKB-SubCell"/>
</dbReference>
<evidence type="ECO:0000256" key="2">
    <source>
        <dbReference type="ARBA" id="ARBA00022692"/>
    </source>
</evidence>
<evidence type="ECO:0000256" key="7">
    <source>
        <dbReference type="SAM" id="Phobius"/>
    </source>
</evidence>
<evidence type="ECO:0000256" key="1">
    <source>
        <dbReference type="ARBA" id="ARBA00004141"/>
    </source>
</evidence>
<dbReference type="PANTHER" id="PTHR33048:SF155">
    <property type="entry name" value="INTEGRAL MEMBRANE PROTEIN"/>
    <property type="match status" value="1"/>
</dbReference>
<keyword evidence="4 7" id="KW-0472">Membrane</keyword>
<feature type="transmembrane region" description="Helical" evidence="7">
    <location>
        <begin position="126"/>
        <end position="153"/>
    </location>
</feature>
<dbReference type="PANTHER" id="PTHR33048">
    <property type="entry name" value="PTH11-LIKE INTEGRAL MEMBRANE PROTEIN (AFU_ORTHOLOGUE AFUA_5G11245)"/>
    <property type="match status" value="1"/>
</dbReference>
<dbReference type="InterPro" id="IPR052337">
    <property type="entry name" value="SAT4-like"/>
</dbReference>
<accession>A0A1V6RWX8</accession>
<evidence type="ECO:0000256" key="4">
    <source>
        <dbReference type="ARBA" id="ARBA00023136"/>
    </source>
</evidence>
<dbReference type="EMBL" id="MDYP01000019">
    <property type="protein sequence ID" value="OQE06282.1"/>
    <property type="molecule type" value="Genomic_DNA"/>
</dbReference>
<keyword evidence="3 7" id="KW-1133">Transmembrane helix</keyword>
<feature type="transmembrane region" description="Helical" evidence="7">
    <location>
        <begin position="51"/>
        <end position="69"/>
    </location>
</feature>
<dbReference type="Proteomes" id="UP000191518">
    <property type="component" value="Unassembled WGS sequence"/>
</dbReference>
<comment type="caution">
    <text evidence="9">The sequence shown here is derived from an EMBL/GenBank/DDBJ whole genome shotgun (WGS) entry which is preliminary data.</text>
</comment>
<evidence type="ECO:0000256" key="6">
    <source>
        <dbReference type="SAM" id="MobiDB-lite"/>
    </source>
</evidence>
<dbReference type="OrthoDB" id="5417887at2759"/>
<gene>
    <name evidence="9" type="ORF">PENVUL_c019G06050</name>
</gene>
<comment type="similarity">
    <text evidence="5">Belongs to the SAT4 family.</text>
</comment>
<dbReference type="AlphaFoldDB" id="A0A1V6RWX8"/>
<evidence type="ECO:0000256" key="5">
    <source>
        <dbReference type="ARBA" id="ARBA00038359"/>
    </source>
</evidence>
<organism evidence="9 10">
    <name type="scientific">Penicillium vulpinum</name>
    <dbReference type="NCBI Taxonomy" id="29845"/>
    <lineage>
        <taxon>Eukaryota</taxon>
        <taxon>Fungi</taxon>
        <taxon>Dikarya</taxon>
        <taxon>Ascomycota</taxon>
        <taxon>Pezizomycotina</taxon>
        <taxon>Eurotiomycetes</taxon>
        <taxon>Eurotiomycetidae</taxon>
        <taxon>Eurotiales</taxon>
        <taxon>Aspergillaceae</taxon>
        <taxon>Penicillium</taxon>
    </lineage>
</organism>
<keyword evidence="2 7" id="KW-0812">Transmembrane</keyword>
<dbReference type="STRING" id="29845.A0A1V6RWX8"/>
<evidence type="ECO:0000259" key="8">
    <source>
        <dbReference type="Pfam" id="PF20684"/>
    </source>
</evidence>
<feature type="transmembrane region" description="Helical" evidence="7">
    <location>
        <begin position="12"/>
        <end position="31"/>
    </location>
</feature>
<feature type="region of interest" description="Disordered" evidence="6">
    <location>
        <begin position="326"/>
        <end position="349"/>
    </location>
</feature>
<comment type="subcellular location">
    <subcellularLocation>
        <location evidence="1">Membrane</location>
        <topology evidence="1">Multi-pass membrane protein</topology>
    </subcellularLocation>
</comment>
<evidence type="ECO:0000313" key="9">
    <source>
        <dbReference type="EMBL" id="OQE06282.1"/>
    </source>
</evidence>
<evidence type="ECO:0000256" key="3">
    <source>
        <dbReference type="ARBA" id="ARBA00022989"/>
    </source>
</evidence>
<feature type="domain" description="Rhodopsin" evidence="8">
    <location>
        <begin position="32"/>
        <end position="275"/>
    </location>
</feature>
<feature type="transmembrane region" description="Helical" evidence="7">
    <location>
        <begin position="211"/>
        <end position="231"/>
    </location>
</feature>
<evidence type="ECO:0000313" key="10">
    <source>
        <dbReference type="Proteomes" id="UP000191518"/>
    </source>
</evidence>
<reference evidence="10" key="1">
    <citation type="journal article" date="2017" name="Nat. Microbiol.">
        <title>Global analysis of biosynthetic gene clusters reveals vast potential of secondary metabolite production in Penicillium species.</title>
        <authorList>
            <person name="Nielsen J.C."/>
            <person name="Grijseels S."/>
            <person name="Prigent S."/>
            <person name="Ji B."/>
            <person name="Dainat J."/>
            <person name="Nielsen K.F."/>
            <person name="Frisvad J.C."/>
            <person name="Workman M."/>
            <person name="Nielsen J."/>
        </authorList>
    </citation>
    <scope>NUCLEOTIDE SEQUENCE [LARGE SCALE GENOMIC DNA]</scope>
    <source>
        <strain evidence="10">IBT 29486</strain>
    </source>
</reference>